<dbReference type="Proteomes" id="UP000812270">
    <property type="component" value="Unassembled WGS sequence"/>
</dbReference>
<keyword evidence="4" id="KW-1185">Reference proteome</keyword>
<dbReference type="PANTHER" id="PTHR43798:SF31">
    <property type="entry name" value="AB HYDROLASE SUPERFAMILY PROTEIN YCLE"/>
    <property type="match status" value="1"/>
</dbReference>
<keyword evidence="1 3" id="KW-0378">Hydrolase</keyword>
<dbReference type="GO" id="GO:0016787">
    <property type="term" value="F:hydrolase activity"/>
    <property type="evidence" value="ECO:0007669"/>
    <property type="project" value="UniProtKB-KW"/>
</dbReference>
<reference evidence="3" key="1">
    <citation type="submission" date="2021-06" db="EMBL/GenBank/DDBJ databases">
        <authorList>
            <person name="Huq M.A."/>
        </authorList>
    </citation>
    <scope>NUCLEOTIDE SEQUENCE</scope>
    <source>
        <strain evidence="3">MAH-26</strain>
    </source>
</reference>
<evidence type="ECO:0000313" key="4">
    <source>
        <dbReference type="Proteomes" id="UP000812270"/>
    </source>
</evidence>
<dbReference type="InterPro" id="IPR050266">
    <property type="entry name" value="AB_hydrolase_sf"/>
</dbReference>
<protein>
    <submittedName>
        <fullName evidence="3">Alpha/beta hydrolase</fullName>
    </submittedName>
</protein>
<dbReference type="EMBL" id="JAHSPG010000009">
    <property type="protein sequence ID" value="MBV4358047.1"/>
    <property type="molecule type" value="Genomic_DNA"/>
</dbReference>
<dbReference type="Pfam" id="PF12146">
    <property type="entry name" value="Hydrolase_4"/>
    <property type="match status" value="1"/>
</dbReference>
<dbReference type="InterPro" id="IPR022742">
    <property type="entry name" value="Hydrolase_4"/>
</dbReference>
<organism evidence="3 4">
    <name type="scientific">Pinibacter aurantiacus</name>
    <dbReference type="NCBI Taxonomy" id="2851599"/>
    <lineage>
        <taxon>Bacteria</taxon>
        <taxon>Pseudomonadati</taxon>
        <taxon>Bacteroidota</taxon>
        <taxon>Chitinophagia</taxon>
        <taxon>Chitinophagales</taxon>
        <taxon>Chitinophagaceae</taxon>
        <taxon>Pinibacter</taxon>
    </lineage>
</organism>
<accession>A0A9E2S9H0</accession>
<name>A0A9E2S9H0_9BACT</name>
<evidence type="ECO:0000256" key="1">
    <source>
        <dbReference type="ARBA" id="ARBA00022801"/>
    </source>
</evidence>
<dbReference type="GO" id="GO:0016020">
    <property type="term" value="C:membrane"/>
    <property type="evidence" value="ECO:0007669"/>
    <property type="project" value="TreeGrafter"/>
</dbReference>
<comment type="caution">
    <text evidence="3">The sequence shown here is derived from an EMBL/GenBank/DDBJ whole genome shotgun (WGS) entry which is preliminary data.</text>
</comment>
<dbReference type="RefSeq" id="WP_217791713.1">
    <property type="nucleotide sequence ID" value="NZ_JAHSPG010000009.1"/>
</dbReference>
<dbReference type="AlphaFoldDB" id="A0A9E2S9H0"/>
<sequence>MKRWMLVLGLILLALVVIYVLGPAPSKPEYSNSLPVVPSNPDSLKNYIASHESEHKVKPDNEARIIWANDSLKNVTEYAIVYLHGFSASQAEGAPTHTDIAKKFGCNLYLSRLAEHGIDTAEAMINLTADEYWESAKEALEIGKRLGKKVILMGTSTGGTQALQLAAAFPDQIAGLILYSPNIAINDPNAWVLNNHWGLQVARKVLGSDYRVSDDTRPVYKQYWDYKYRLEAAVALQEMIETTMNKETFEKVKQPVLLLYYYKDEQHQDPVVKVSAMKEMFGQLGTPANLKREKAMPNTGNHVIGSYIKSGDVEGVKSETESFMKDILGMQATN</sequence>
<feature type="domain" description="Serine aminopeptidase S33" evidence="2">
    <location>
        <begin position="146"/>
        <end position="260"/>
    </location>
</feature>
<evidence type="ECO:0000259" key="2">
    <source>
        <dbReference type="Pfam" id="PF12146"/>
    </source>
</evidence>
<evidence type="ECO:0000313" key="3">
    <source>
        <dbReference type="EMBL" id="MBV4358047.1"/>
    </source>
</evidence>
<dbReference type="PANTHER" id="PTHR43798">
    <property type="entry name" value="MONOACYLGLYCEROL LIPASE"/>
    <property type="match status" value="1"/>
</dbReference>
<gene>
    <name evidence="3" type="ORF">KTO63_12860</name>
</gene>
<proteinExistence type="predicted"/>